<evidence type="ECO:0000256" key="1">
    <source>
        <dbReference type="ARBA" id="ARBA00005439"/>
    </source>
</evidence>
<dbReference type="SUPFAM" id="SSF55200">
    <property type="entry name" value="Translation initiation factor IF3, C-terminal domain"/>
    <property type="match status" value="1"/>
</dbReference>
<comment type="similarity">
    <text evidence="1 4">Belongs to the IF-3 family.</text>
</comment>
<organism evidence="9 10">
    <name type="scientific">Candidatus Nealsonbacteria bacterium CG23_combo_of_CG06-09_8_20_14_all_39_17</name>
    <dbReference type="NCBI Taxonomy" id="1974722"/>
    <lineage>
        <taxon>Bacteria</taxon>
        <taxon>Candidatus Nealsoniibacteriota</taxon>
    </lineage>
</organism>
<dbReference type="FunFam" id="3.10.20.80:FF:000001">
    <property type="entry name" value="Translation initiation factor IF-3"/>
    <property type="match status" value="1"/>
</dbReference>
<dbReference type="GO" id="GO:0005737">
    <property type="term" value="C:cytoplasm"/>
    <property type="evidence" value="ECO:0007669"/>
    <property type="project" value="UniProtKB-SubCell"/>
</dbReference>
<dbReference type="Pfam" id="PF05198">
    <property type="entry name" value="IF3_N"/>
    <property type="match status" value="1"/>
</dbReference>
<evidence type="ECO:0000313" key="10">
    <source>
        <dbReference type="Proteomes" id="UP000229976"/>
    </source>
</evidence>
<dbReference type="InterPro" id="IPR001288">
    <property type="entry name" value="Translation_initiation_fac_3"/>
</dbReference>
<dbReference type="InterPro" id="IPR019815">
    <property type="entry name" value="Translation_initiation_fac_3_C"/>
</dbReference>
<sequence>MPQNFKRTFINGQIRAKEVRLIDETGAQLGVIKIEEALQMAKDRNSDLIQVTEKVDPPVCKIMDYGKYSYRQEKKKKEEKKHQKGGEMKTIRLSFNISIHDMETRVRQAEKFLKKGSVVKIELRLSGREKALQEVAKGKISKFIEILQEKVPVKTEKEIKREGRGLTMTIMKDTTQRNAVVAPKAETSNRVDQSTPIS</sequence>
<comment type="subunit">
    <text evidence="4">Monomer.</text>
</comment>
<dbReference type="InterPro" id="IPR036788">
    <property type="entry name" value="T_IF-3_C_sf"/>
</dbReference>
<dbReference type="GO" id="GO:0032790">
    <property type="term" value="P:ribosome disassembly"/>
    <property type="evidence" value="ECO:0007669"/>
    <property type="project" value="TreeGrafter"/>
</dbReference>
<evidence type="ECO:0000256" key="6">
    <source>
        <dbReference type="SAM" id="MobiDB-lite"/>
    </source>
</evidence>
<reference evidence="9 10" key="1">
    <citation type="submission" date="2017-09" db="EMBL/GenBank/DDBJ databases">
        <title>Depth-based differentiation of microbial function through sediment-hosted aquifers and enrichment of novel symbionts in the deep terrestrial subsurface.</title>
        <authorList>
            <person name="Probst A.J."/>
            <person name="Ladd B."/>
            <person name="Jarett J.K."/>
            <person name="Geller-Mcgrath D.E."/>
            <person name="Sieber C.M."/>
            <person name="Emerson J.B."/>
            <person name="Anantharaman K."/>
            <person name="Thomas B.C."/>
            <person name="Malmstrom R."/>
            <person name="Stieglmeier M."/>
            <person name="Klingl A."/>
            <person name="Woyke T."/>
            <person name="Ryan C.M."/>
            <person name="Banfield J.F."/>
        </authorList>
    </citation>
    <scope>NUCLEOTIDE SEQUENCE [LARGE SCALE GENOMIC DNA]</scope>
    <source>
        <strain evidence="9">CG23_combo_of_CG06-09_8_20_14_all_39_17</strain>
    </source>
</reference>
<keyword evidence="2 4" id="KW-0396">Initiation factor</keyword>
<feature type="compositionally biased region" description="Polar residues" evidence="6">
    <location>
        <begin position="186"/>
        <end position="198"/>
    </location>
</feature>
<feature type="domain" description="Translation initiation factor 3 C-terminal" evidence="7">
    <location>
        <begin position="87"/>
        <end position="171"/>
    </location>
</feature>
<dbReference type="Gene3D" id="3.10.20.80">
    <property type="entry name" value="Translation initiation factor 3 (IF-3), N-terminal domain"/>
    <property type="match status" value="1"/>
</dbReference>
<feature type="region of interest" description="Disordered" evidence="6">
    <location>
        <begin position="179"/>
        <end position="198"/>
    </location>
</feature>
<evidence type="ECO:0000256" key="3">
    <source>
        <dbReference type="ARBA" id="ARBA00022917"/>
    </source>
</evidence>
<keyword evidence="4" id="KW-0963">Cytoplasm</keyword>
<dbReference type="GO" id="GO:0003743">
    <property type="term" value="F:translation initiation factor activity"/>
    <property type="evidence" value="ECO:0007669"/>
    <property type="project" value="UniProtKB-UniRule"/>
</dbReference>
<accession>A0A2G9YV88</accession>
<dbReference type="InterPro" id="IPR019814">
    <property type="entry name" value="Translation_initiation_fac_3_N"/>
</dbReference>
<gene>
    <name evidence="4" type="primary">infC</name>
    <name evidence="9" type="ORF">COX37_00205</name>
</gene>
<dbReference type="AlphaFoldDB" id="A0A2G9YV88"/>
<proteinExistence type="inferred from homology"/>
<protein>
    <recommendedName>
        <fullName evidence="4 5">Translation initiation factor IF-3</fullName>
    </recommendedName>
</protein>
<dbReference type="HAMAP" id="MF_00080">
    <property type="entry name" value="IF_3"/>
    <property type="match status" value="1"/>
</dbReference>
<evidence type="ECO:0000256" key="4">
    <source>
        <dbReference type="HAMAP-Rule" id="MF_00080"/>
    </source>
</evidence>
<dbReference type="PANTHER" id="PTHR10938:SF0">
    <property type="entry name" value="TRANSLATION INITIATION FACTOR IF-3, MITOCHONDRIAL"/>
    <property type="match status" value="1"/>
</dbReference>
<dbReference type="InterPro" id="IPR036787">
    <property type="entry name" value="T_IF-3_N_sf"/>
</dbReference>
<dbReference type="EMBL" id="PCRO01000004">
    <property type="protein sequence ID" value="PIP23127.1"/>
    <property type="molecule type" value="Genomic_DNA"/>
</dbReference>
<keyword evidence="3 4" id="KW-0648">Protein biosynthesis</keyword>
<dbReference type="Gene3D" id="3.30.110.10">
    <property type="entry name" value="Translation initiation factor 3 (IF-3), C-terminal domain"/>
    <property type="match status" value="1"/>
</dbReference>
<comment type="caution">
    <text evidence="9">The sequence shown here is derived from an EMBL/GenBank/DDBJ whole genome shotgun (WGS) entry which is preliminary data.</text>
</comment>
<dbReference type="Proteomes" id="UP000229976">
    <property type="component" value="Unassembled WGS sequence"/>
</dbReference>
<dbReference type="GO" id="GO:0043022">
    <property type="term" value="F:ribosome binding"/>
    <property type="evidence" value="ECO:0007669"/>
    <property type="project" value="TreeGrafter"/>
</dbReference>
<dbReference type="NCBIfam" id="TIGR00168">
    <property type="entry name" value="infC"/>
    <property type="match status" value="1"/>
</dbReference>
<evidence type="ECO:0000313" key="9">
    <source>
        <dbReference type="EMBL" id="PIP23127.1"/>
    </source>
</evidence>
<evidence type="ECO:0000259" key="7">
    <source>
        <dbReference type="Pfam" id="PF00707"/>
    </source>
</evidence>
<evidence type="ECO:0000259" key="8">
    <source>
        <dbReference type="Pfam" id="PF05198"/>
    </source>
</evidence>
<evidence type="ECO:0000256" key="5">
    <source>
        <dbReference type="NCBIfam" id="TIGR00168"/>
    </source>
</evidence>
<feature type="domain" description="Translation initiation factor 3 N-terminal" evidence="8">
    <location>
        <begin position="10"/>
        <end position="78"/>
    </location>
</feature>
<dbReference type="Pfam" id="PF00707">
    <property type="entry name" value="IF3_C"/>
    <property type="match status" value="1"/>
</dbReference>
<evidence type="ECO:0000256" key="2">
    <source>
        <dbReference type="ARBA" id="ARBA00022540"/>
    </source>
</evidence>
<dbReference type="SUPFAM" id="SSF54364">
    <property type="entry name" value="Translation initiation factor IF3, N-terminal domain"/>
    <property type="match status" value="1"/>
</dbReference>
<name>A0A2G9YV88_9BACT</name>
<dbReference type="PANTHER" id="PTHR10938">
    <property type="entry name" value="TRANSLATION INITIATION FACTOR IF-3"/>
    <property type="match status" value="1"/>
</dbReference>
<comment type="subcellular location">
    <subcellularLocation>
        <location evidence="4">Cytoplasm</location>
    </subcellularLocation>
</comment>
<comment type="function">
    <text evidence="4">IF-3 binds to the 30S ribosomal subunit and shifts the equilibrium between 70S ribosomes and their 50S and 30S subunits in favor of the free subunits, thus enhancing the availability of 30S subunits on which protein synthesis initiation begins.</text>
</comment>